<gene>
    <name evidence="2" type="ORF">VT50_0216825</name>
</gene>
<protein>
    <recommendedName>
        <fullName evidence="4">Cytoplasmic protein</fullName>
    </recommendedName>
</protein>
<reference evidence="2" key="1">
    <citation type="submission" date="2016-12" db="EMBL/GenBank/DDBJ databases">
        <title>Genome sequence of Streptomyces antioxidans MUSC 164.</title>
        <authorList>
            <person name="Lee L.-H."/>
            <person name="Ser H.-L."/>
        </authorList>
    </citation>
    <scope>NUCLEOTIDE SEQUENCE [LARGE SCALE GENOMIC DNA]</scope>
    <source>
        <strain evidence="2">MUSC 164</strain>
    </source>
</reference>
<feature type="region of interest" description="Disordered" evidence="1">
    <location>
        <begin position="1"/>
        <end position="22"/>
    </location>
</feature>
<accession>A0A1V4D4S4</accession>
<evidence type="ECO:0000313" key="3">
    <source>
        <dbReference type="Proteomes" id="UP000033615"/>
    </source>
</evidence>
<sequence>MPSARTEDFHGQRLAEFDPDGDVRVPPRAPAWHVSAPVLGPPGFDEVFESFTQTIDTTGVTTLSLGFTDFDGPAAAISLLETAERFPRLRALFLGNEGDFASIEQTDITPVLERFPQLERLDVRGKSGLELRPFDHTALKTLRFESCGLPSDVVRAVAASNLPSLVHLDLWLGVPGGLNEPDVADEFDLEPILSGERLPALRSLGLENSAIQDEIAAAVASAPVVADLRSLSLALGTLTDQGAESLLHGQPLTHLNRLDLHHHYLSDHMMERLRTAHPHTEVDLSQGNGEYHGPFEEEVHNFVADGRDF</sequence>
<dbReference type="InterPro" id="IPR032675">
    <property type="entry name" value="LRR_dom_sf"/>
</dbReference>
<dbReference type="Proteomes" id="UP000033615">
    <property type="component" value="Unassembled WGS sequence"/>
</dbReference>
<dbReference type="RefSeq" id="WP_046085220.1">
    <property type="nucleotide sequence ID" value="NZ_LAKD02000040.1"/>
</dbReference>
<dbReference type="SUPFAM" id="SSF52047">
    <property type="entry name" value="RNI-like"/>
    <property type="match status" value="1"/>
</dbReference>
<keyword evidence="3" id="KW-1185">Reference proteome</keyword>
<dbReference type="EMBL" id="LAKD02000040">
    <property type="protein sequence ID" value="OPF79342.1"/>
    <property type="molecule type" value="Genomic_DNA"/>
</dbReference>
<proteinExistence type="predicted"/>
<name>A0A1V4D4S4_9ACTN</name>
<dbReference type="NCBIfam" id="NF038076">
    <property type="entry name" value="fam_STM4015"/>
    <property type="match status" value="1"/>
</dbReference>
<dbReference type="Gene3D" id="3.80.10.10">
    <property type="entry name" value="Ribonuclease Inhibitor"/>
    <property type="match status" value="1"/>
</dbReference>
<dbReference type="OrthoDB" id="9781345at2"/>
<evidence type="ECO:0000313" key="2">
    <source>
        <dbReference type="EMBL" id="OPF79342.1"/>
    </source>
</evidence>
<evidence type="ECO:0008006" key="4">
    <source>
        <dbReference type="Google" id="ProtNLM"/>
    </source>
</evidence>
<dbReference type="AlphaFoldDB" id="A0A1V4D4S4"/>
<dbReference type="InterPro" id="IPR047722">
    <property type="entry name" value="STM4015-like"/>
</dbReference>
<comment type="caution">
    <text evidence="2">The sequence shown here is derived from an EMBL/GenBank/DDBJ whole genome shotgun (WGS) entry which is preliminary data.</text>
</comment>
<organism evidence="2 3">
    <name type="scientific">Streptomyces antioxidans</name>
    <dbReference type="NCBI Taxonomy" id="1507734"/>
    <lineage>
        <taxon>Bacteria</taxon>
        <taxon>Bacillati</taxon>
        <taxon>Actinomycetota</taxon>
        <taxon>Actinomycetes</taxon>
        <taxon>Kitasatosporales</taxon>
        <taxon>Streptomycetaceae</taxon>
        <taxon>Streptomyces</taxon>
    </lineage>
</organism>
<evidence type="ECO:0000256" key="1">
    <source>
        <dbReference type="SAM" id="MobiDB-lite"/>
    </source>
</evidence>